<dbReference type="PANTHER" id="PTHR43900">
    <property type="entry name" value="GLUTATHIONE S-TRANSFERASE RHO"/>
    <property type="match status" value="1"/>
</dbReference>
<dbReference type="Gene3D" id="3.40.30.10">
    <property type="entry name" value="Glutaredoxin"/>
    <property type="match status" value="1"/>
</dbReference>
<organism evidence="7 8">
    <name type="scientific">Lasiosphaeria ovina</name>
    <dbReference type="NCBI Taxonomy" id="92902"/>
    <lineage>
        <taxon>Eukaryota</taxon>
        <taxon>Fungi</taxon>
        <taxon>Dikarya</taxon>
        <taxon>Ascomycota</taxon>
        <taxon>Pezizomycotina</taxon>
        <taxon>Sordariomycetes</taxon>
        <taxon>Sordariomycetidae</taxon>
        <taxon>Sordariales</taxon>
        <taxon>Lasiosphaeriaceae</taxon>
        <taxon>Lasiosphaeria</taxon>
    </lineage>
</organism>
<dbReference type="SFLD" id="SFLDS00019">
    <property type="entry name" value="Glutathione_Transferase_(cytos"/>
    <property type="match status" value="1"/>
</dbReference>
<evidence type="ECO:0000256" key="3">
    <source>
        <dbReference type="ARBA" id="ARBA00022679"/>
    </source>
</evidence>
<dbReference type="EMBL" id="JAULSN010000005">
    <property type="protein sequence ID" value="KAK3370811.1"/>
    <property type="molecule type" value="Genomic_DNA"/>
</dbReference>
<reference evidence="7" key="1">
    <citation type="journal article" date="2023" name="Mol. Phylogenet. Evol.">
        <title>Genome-scale phylogeny and comparative genomics of the fungal order Sordariales.</title>
        <authorList>
            <person name="Hensen N."/>
            <person name="Bonometti L."/>
            <person name="Westerberg I."/>
            <person name="Brannstrom I.O."/>
            <person name="Guillou S."/>
            <person name="Cros-Aarteil S."/>
            <person name="Calhoun S."/>
            <person name="Haridas S."/>
            <person name="Kuo A."/>
            <person name="Mondo S."/>
            <person name="Pangilinan J."/>
            <person name="Riley R."/>
            <person name="LaButti K."/>
            <person name="Andreopoulos B."/>
            <person name="Lipzen A."/>
            <person name="Chen C."/>
            <person name="Yan M."/>
            <person name="Daum C."/>
            <person name="Ng V."/>
            <person name="Clum A."/>
            <person name="Steindorff A."/>
            <person name="Ohm R.A."/>
            <person name="Martin F."/>
            <person name="Silar P."/>
            <person name="Natvig D.O."/>
            <person name="Lalanne C."/>
            <person name="Gautier V."/>
            <person name="Ament-Velasquez S.L."/>
            <person name="Kruys A."/>
            <person name="Hutchinson M.I."/>
            <person name="Powell A.J."/>
            <person name="Barry K."/>
            <person name="Miller A.N."/>
            <person name="Grigoriev I.V."/>
            <person name="Debuchy R."/>
            <person name="Gladieux P."/>
            <person name="Hiltunen Thoren M."/>
            <person name="Johannesson H."/>
        </authorList>
    </citation>
    <scope>NUCLEOTIDE SEQUENCE</scope>
    <source>
        <strain evidence="7">CBS 958.72</strain>
    </source>
</reference>
<keyword evidence="8" id="KW-1185">Reference proteome</keyword>
<dbReference type="Gene3D" id="1.20.1050.10">
    <property type="match status" value="1"/>
</dbReference>
<dbReference type="CDD" id="cd03053">
    <property type="entry name" value="GST_N_Phi"/>
    <property type="match status" value="1"/>
</dbReference>
<dbReference type="Pfam" id="PF00043">
    <property type="entry name" value="GST_C"/>
    <property type="match status" value="1"/>
</dbReference>
<dbReference type="FunFam" id="1.20.1050.10:FF:000004">
    <property type="entry name" value="Glutathione S-transferase F2"/>
    <property type="match status" value="1"/>
</dbReference>
<evidence type="ECO:0000256" key="1">
    <source>
        <dbReference type="ARBA" id="ARBA00010128"/>
    </source>
</evidence>
<evidence type="ECO:0000256" key="4">
    <source>
        <dbReference type="ARBA" id="ARBA00047960"/>
    </source>
</evidence>
<name>A0AAE0N4V0_9PEZI</name>
<dbReference type="GO" id="GO:0005737">
    <property type="term" value="C:cytoplasm"/>
    <property type="evidence" value="ECO:0007669"/>
    <property type="project" value="TreeGrafter"/>
</dbReference>
<gene>
    <name evidence="7" type="ORF">B0T24DRAFT_300343</name>
</gene>
<evidence type="ECO:0000259" key="5">
    <source>
        <dbReference type="PROSITE" id="PS50404"/>
    </source>
</evidence>
<dbReference type="PROSITE" id="PS50404">
    <property type="entry name" value="GST_NTER"/>
    <property type="match status" value="1"/>
</dbReference>
<dbReference type="PROSITE" id="PS50405">
    <property type="entry name" value="GST_CTER"/>
    <property type="match status" value="1"/>
</dbReference>
<evidence type="ECO:0000256" key="2">
    <source>
        <dbReference type="ARBA" id="ARBA00012452"/>
    </source>
</evidence>
<accession>A0AAE0N4V0</accession>
<dbReference type="InterPro" id="IPR004046">
    <property type="entry name" value="GST_C"/>
</dbReference>
<dbReference type="SFLD" id="SFLDG00358">
    <property type="entry name" value="Main_(cytGST)"/>
    <property type="match status" value="1"/>
</dbReference>
<dbReference type="Pfam" id="PF02798">
    <property type="entry name" value="GST_N"/>
    <property type="match status" value="1"/>
</dbReference>
<dbReference type="SFLD" id="SFLDG01154">
    <property type="entry name" value="Main.5:_Phi-like"/>
    <property type="match status" value="1"/>
</dbReference>
<dbReference type="InterPro" id="IPR036282">
    <property type="entry name" value="Glutathione-S-Trfase_C_sf"/>
</dbReference>
<keyword evidence="3" id="KW-0808">Transferase</keyword>
<dbReference type="Proteomes" id="UP001287356">
    <property type="component" value="Unassembled WGS sequence"/>
</dbReference>
<reference evidence="7" key="2">
    <citation type="submission" date="2023-06" db="EMBL/GenBank/DDBJ databases">
        <authorList>
            <consortium name="Lawrence Berkeley National Laboratory"/>
            <person name="Haridas S."/>
            <person name="Hensen N."/>
            <person name="Bonometti L."/>
            <person name="Westerberg I."/>
            <person name="Brannstrom I.O."/>
            <person name="Guillou S."/>
            <person name="Cros-Aarteil S."/>
            <person name="Calhoun S."/>
            <person name="Kuo A."/>
            <person name="Mondo S."/>
            <person name="Pangilinan J."/>
            <person name="Riley R."/>
            <person name="Labutti K."/>
            <person name="Andreopoulos B."/>
            <person name="Lipzen A."/>
            <person name="Chen C."/>
            <person name="Yanf M."/>
            <person name="Daum C."/>
            <person name="Ng V."/>
            <person name="Clum A."/>
            <person name="Steindorff A."/>
            <person name="Ohm R."/>
            <person name="Martin F."/>
            <person name="Silar P."/>
            <person name="Natvig D."/>
            <person name="Lalanne C."/>
            <person name="Gautier V."/>
            <person name="Ament-Velasquez S.L."/>
            <person name="Kruys A."/>
            <person name="Hutchinson M.I."/>
            <person name="Powell A.J."/>
            <person name="Barry K."/>
            <person name="Miller A.N."/>
            <person name="Grigoriev I.V."/>
            <person name="Debuchy R."/>
            <person name="Gladieux P."/>
            <person name="Thoren M.H."/>
            <person name="Johannesson H."/>
        </authorList>
    </citation>
    <scope>NUCLEOTIDE SEQUENCE</scope>
    <source>
        <strain evidence="7">CBS 958.72</strain>
    </source>
</reference>
<feature type="domain" description="GST C-terminal" evidence="6">
    <location>
        <begin position="91"/>
        <end position="214"/>
    </location>
</feature>
<dbReference type="InterPro" id="IPR010987">
    <property type="entry name" value="Glutathione-S-Trfase_C-like"/>
</dbReference>
<dbReference type="GO" id="GO:0004364">
    <property type="term" value="F:glutathione transferase activity"/>
    <property type="evidence" value="ECO:0007669"/>
    <property type="project" value="UniProtKB-EC"/>
</dbReference>
<evidence type="ECO:0000313" key="8">
    <source>
        <dbReference type="Proteomes" id="UP001287356"/>
    </source>
</evidence>
<dbReference type="EC" id="2.5.1.18" evidence="2"/>
<comment type="catalytic activity">
    <reaction evidence="4">
        <text>RX + glutathione = an S-substituted glutathione + a halide anion + H(+)</text>
        <dbReference type="Rhea" id="RHEA:16437"/>
        <dbReference type="ChEBI" id="CHEBI:15378"/>
        <dbReference type="ChEBI" id="CHEBI:16042"/>
        <dbReference type="ChEBI" id="CHEBI:17792"/>
        <dbReference type="ChEBI" id="CHEBI:57925"/>
        <dbReference type="ChEBI" id="CHEBI:90779"/>
        <dbReference type="EC" id="2.5.1.18"/>
    </reaction>
</comment>
<dbReference type="SUPFAM" id="SSF47616">
    <property type="entry name" value="GST C-terminal domain-like"/>
    <property type="match status" value="1"/>
</dbReference>
<evidence type="ECO:0000313" key="7">
    <source>
        <dbReference type="EMBL" id="KAK3370811.1"/>
    </source>
</evidence>
<dbReference type="InterPro" id="IPR040079">
    <property type="entry name" value="Glutathione_S-Trfase"/>
</dbReference>
<comment type="similarity">
    <text evidence="1">Belongs to the GST superfamily. Phi family.</text>
</comment>
<dbReference type="GO" id="GO:0009636">
    <property type="term" value="P:response to toxic substance"/>
    <property type="evidence" value="ECO:0007669"/>
    <property type="project" value="UniProtKB-ARBA"/>
</dbReference>
<feature type="domain" description="GST N-terminal" evidence="5">
    <location>
        <begin position="1"/>
        <end position="82"/>
    </location>
</feature>
<protein>
    <recommendedName>
        <fullName evidence="2">glutathione transferase</fullName>
        <ecNumber evidence="2">2.5.1.18</ecNumber>
    </recommendedName>
</protein>
<dbReference type="FunFam" id="3.40.30.10:FF:000016">
    <property type="entry name" value="Glutathione S-transferase F2"/>
    <property type="match status" value="1"/>
</dbReference>
<dbReference type="GO" id="GO:0006749">
    <property type="term" value="P:glutathione metabolic process"/>
    <property type="evidence" value="ECO:0007669"/>
    <property type="project" value="TreeGrafter"/>
</dbReference>
<comment type="caution">
    <text evidence="7">The sequence shown here is derived from an EMBL/GenBank/DDBJ whole genome shotgun (WGS) entry which is preliminary data.</text>
</comment>
<dbReference type="AlphaFoldDB" id="A0AAE0N4V0"/>
<evidence type="ECO:0000259" key="6">
    <source>
        <dbReference type="PROSITE" id="PS50405"/>
    </source>
</evidence>
<dbReference type="InterPro" id="IPR004045">
    <property type="entry name" value="Glutathione_S-Trfase_N"/>
</dbReference>
<dbReference type="GO" id="GO:0043295">
    <property type="term" value="F:glutathione binding"/>
    <property type="evidence" value="ECO:0007669"/>
    <property type="project" value="TreeGrafter"/>
</dbReference>
<dbReference type="PANTHER" id="PTHR43900:SF3">
    <property type="entry name" value="GLUTATHIONE S-TRANSFERASE RHO"/>
    <property type="match status" value="1"/>
</dbReference>
<proteinExistence type="inferred from homology"/>
<dbReference type="SUPFAM" id="SSF52833">
    <property type="entry name" value="Thioredoxin-like"/>
    <property type="match status" value="1"/>
</dbReference>
<dbReference type="InterPro" id="IPR036249">
    <property type="entry name" value="Thioredoxin-like_sf"/>
</dbReference>
<sequence length="214" mass="23774">MVLKIYGTKTSTCTQRVLAVLHEKKARFEFVEIDWLKGEHKSASHLKLHPFGKVPVLEDDGFVLFESRAIANYIARKFAGQGTSLLPADDDLKARALFDRAASLEAFYYDPAVSTLVTEIVFKKAYGFGEADEDLVAKHAAGLDTTLAVYEQILSTQKYIAGDKLTVADLYHVSYGALARQAGYLETFEKYPHVEKWFAGLLALESWQKASTGA</sequence>